<dbReference type="Proteomes" id="UP001153678">
    <property type="component" value="Unassembled WGS sequence"/>
</dbReference>
<evidence type="ECO:0000256" key="1">
    <source>
        <dbReference type="SAM" id="MobiDB-lite"/>
    </source>
</evidence>
<organism evidence="2 3">
    <name type="scientific">Funneliformis geosporum</name>
    <dbReference type="NCBI Taxonomy" id="1117311"/>
    <lineage>
        <taxon>Eukaryota</taxon>
        <taxon>Fungi</taxon>
        <taxon>Fungi incertae sedis</taxon>
        <taxon>Mucoromycota</taxon>
        <taxon>Glomeromycotina</taxon>
        <taxon>Glomeromycetes</taxon>
        <taxon>Glomerales</taxon>
        <taxon>Glomeraceae</taxon>
        <taxon>Funneliformis</taxon>
    </lineage>
</organism>
<name>A0A9W4WTM3_9GLOM</name>
<accession>A0A9W4WTM3</accession>
<evidence type="ECO:0000313" key="2">
    <source>
        <dbReference type="EMBL" id="CAI2178047.1"/>
    </source>
</evidence>
<dbReference type="InterPro" id="IPR025332">
    <property type="entry name" value="DUF4238"/>
</dbReference>
<protein>
    <submittedName>
        <fullName evidence="2">17383_t:CDS:1</fullName>
    </submittedName>
</protein>
<keyword evidence="3" id="KW-1185">Reference proteome</keyword>
<reference evidence="2" key="1">
    <citation type="submission" date="2022-08" db="EMBL/GenBank/DDBJ databases">
        <authorList>
            <person name="Kallberg Y."/>
            <person name="Tangrot J."/>
            <person name="Rosling A."/>
        </authorList>
    </citation>
    <scope>NUCLEOTIDE SEQUENCE</scope>
    <source>
        <strain evidence="2">Wild A</strain>
    </source>
</reference>
<feature type="region of interest" description="Disordered" evidence="1">
    <location>
        <begin position="29"/>
        <end position="53"/>
    </location>
</feature>
<dbReference type="OrthoDB" id="5340163at2759"/>
<sequence length="454" mass="53912">MEQYHHYIPRFLLRNFAIDKYERIFESNINQQKRKGQKKNKGPNKQKKKRQRKAELLQTYDREKDQLGVSLISKTYGNPNMYKDINNEDAMHVEEKLSKLEKRASETIRNIVKTSQMENQVVLFRRDLEDLRKFIFIMNYRNGQRCFQYTNDIFDRPTKSMVKAFMHQHNLQRPAEVWLQNIREILDTPYSEVKDNQKIFYLDREDFKQRMIDSFLIIWQAGENDEFIITNNGFGIFEGVNGVVFGELPFQYAYHSFYVISPKLILVLCPSAFRKEVGTDHLYKHFGQRSIFDHVPHPAAIPKYVGKVKASCSKPNNEHSQLKYDGTDPFELQAHLLKMSLYDQGIEMQSNDTFTFPFVKLNSATVRLINFVLLNEVKPDLVLTFLSLPYLYKTIVKYHNDKFVVQQDFSNLKKKLFTTLNRTHKDDLHLRKDIPVGRTFSWKVREMNQIPDQY</sequence>
<dbReference type="EMBL" id="CAMKVN010001782">
    <property type="protein sequence ID" value="CAI2178047.1"/>
    <property type="molecule type" value="Genomic_DNA"/>
</dbReference>
<feature type="compositionally biased region" description="Basic residues" evidence="1">
    <location>
        <begin position="32"/>
        <end position="52"/>
    </location>
</feature>
<proteinExistence type="predicted"/>
<evidence type="ECO:0000313" key="3">
    <source>
        <dbReference type="Proteomes" id="UP001153678"/>
    </source>
</evidence>
<dbReference type="AlphaFoldDB" id="A0A9W4WTM3"/>
<comment type="caution">
    <text evidence="2">The sequence shown here is derived from an EMBL/GenBank/DDBJ whole genome shotgun (WGS) entry which is preliminary data.</text>
</comment>
<gene>
    <name evidence="2" type="ORF">FWILDA_LOCUS8390</name>
</gene>
<dbReference type="Pfam" id="PF14022">
    <property type="entry name" value="DUF4238"/>
    <property type="match status" value="1"/>
</dbReference>